<dbReference type="PANTHER" id="PTHR30137">
    <property type="entry name" value="LUCIFERASE-LIKE MONOOXYGENASE"/>
    <property type="match status" value="1"/>
</dbReference>
<dbReference type="Proteomes" id="UP000032545">
    <property type="component" value="Unassembled WGS sequence"/>
</dbReference>
<dbReference type="OrthoDB" id="9780518at2"/>
<dbReference type="InterPro" id="IPR011251">
    <property type="entry name" value="Luciferase-like_dom"/>
</dbReference>
<organism evidence="3 4">
    <name type="scientific">Frankia torreyi</name>
    <dbReference type="NCBI Taxonomy" id="1856"/>
    <lineage>
        <taxon>Bacteria</taxon>
        <taxon>Bacillati</taxon>
        <taxon>Actinomycetota</taxon>
        <taxon>Actinomycetes</taxon>
        <taxon>Frankiales</taxon>
        <taxon>Frankiaceae</taxon>
        <taxon>Frankia</taxon>
    </lineage>
</organism>
<reference evidence="3 4" key="2">
    <citation type="journal article" date="2016" name="Genome Announc.">
        <title>Permanent Draft Genome Sequences for Two Variants of Frankia sp. Strain CpI1, the First Frankia Strain Isolated from Root Nodules of Comptonia peregrina.</title>
        <authorList>
            <person name="Oshone R."/>
            <person name="Hurst S.G.IV."/>
            <person name="Abebe-Akele F."/>
            <person name="Simpson S."/>
            <person name="Morris K."/>
            <person name="Thomas W.K."/>
            <person name="Tisa L.S."/>
        </authorList>
    </citation>
    <scope>NUCLEOTIDE SEQUENCE [LARGE SCALE GENOMIC DNA]</scope>
    <source>
        <strain evidence="4">CpI1-S</strain>
    </source>
</reference>
<comment type="similarity">
    <text evidence="1">To bacterial alkanal monooxygenase alpha and beta chains.</text>
</comment>
<comment type="caution">
    <text evidence="3">The sequence shown here is derived from an EMBL/GenBank/DDBJ whole genome shotgun (WGS) entry which is preliminary data.</text>
</comment>
<evidence type="ECO:0000313" key="3">
    <source>
        <dbReference type="EMBL" id="KJE20182.1"/>
    </source>
</evidence>
<dbReference type="InterPro" id="IPR050766">
    <property type="entry name" value="Bact_Lucif_Oxidored"/>
</dbReference>
<dbReference type="EMBL" id="JYFN01000068">
    <property type="protein sequence ID" value="KJE20182.1"/>
    <property type="molecule type" value="Genomic_DNA"/>
</dbReference>
<dbReference type="InterPro" id="IPR036661">
    <property type="entry name" value="Luciferase-like_sf"/>
</dbReference>
<dbReference type="AlphaFoldDB" id="A0A0D8B9X5"/>
<sequence>MSNFQGIPLSVLDTVPVWHGSSATESVRGALDLAVAVERLGYRRYWVAEHHNQPGVAATAPAILIGHLAGRTSRLRIGSGGVMLPNHPPLVVAEQFGTLEALYPGRIDLGIGRAPGTDPATARALRRATGPNAAAEFPAHLQELLDYFGLAQAGSGHGGIQALPADENEVPVWVLGSSGESAQLAGRLGAGYAFAHHFNPSATVASLDIYRRSFRPSAQFAQPYAVVAAVGIAADTQEHAEFLAGPLGVAFALSLRGINRPFPSAAMAAEIQVPVSSDEATMMQQVLGPQLIGSPEQLKQQLEALVDATGLDELMLHTMIQDPAERVRSYELFAELLGSASREPAVVAQAAETA</sequence>
<evidence type="ECO:0000256" key="1">
    <source>
        <dbReference type="ARBA" id="ARBA00007789"/>
    </source>
</evidence>
<evidence type="ECO:0000259" key="2">
    <source>
        <dbReference type="Pfam" id="PF00296"/>
    </source>
</evidence>
<reference evidence="4" key="1">
    <citation type="submission" date="2015-02" db="EMBL/GenBank/DDBJ databases">
        <title>Draft Genome of Frankia sp. CpI1-S.</title>
        <authorList>
            <person name="Oshone R.T."/>
            <person name="Ngom M."/>
            <person name="Ghodhbane-Gtari F."/>
            <person name="Gtari M."/>
            <person name="Morris K."/>
            <person name="Thomas K."/>
            <person name="Sen A."/>
            <person name="Tisa L.S."/>
        </authorList>
    </citation>
    <scope>NUCLEOTIDE SEQUENCE [LARGE SCALE GENOMIC DNA]</scope>
    <source>
        <strain evidence="4">CpI1-S</strain>
    </source>
</reference>
<dbReference type="FunFam" id="3.20.20.30:FF:000002">
    <property type="entry name" value="LLM class flavin-dependent oxidoreductase"/>
    <property type="match status" value="1"/>
</dbReference>
<name>A0A0D8B9X5_9ACTN</name>
<dbReference type="GO" id="GO:0005829">
    <property type="term" value="C:cytosol"/>
    <property type="evidence" value="ECO:0007669"/>
    <property type="project" value="TreeGrafter"/>
</dbReference>
<feature type="domain" description="Luciferase-like" evidence="2">
    <location>
        <begin position="16"/>
        <end position="308"/>
    </location>
</feature>
<dbReference type="Pfam" id="PF00296">
    <property type="entry name" value="Bac_luciferase"/>
    <property type="match status" value="1"/>
</dbReference>
<evidence type="ECO:0000313" key="4">
    <source>
        <dbReference type="Proteomes" id="UP000032545"/>
    </source>
</evidence>
<dbReference type="Gene3D" id="3.20.20.30">
    <property type="entry name" value="Luciferase-like domain"/>
    <property type="match status" value="1"/>
</dbReference>
<dbReference type="CDD" id="cd00347">
    <property type="entry name" value="Flavin_utilizing_monoxygenases"/>
    <property type="match status" value="1"/>
</dbReference>
<proteinExistence type="predicted"/>
<dbReference type="RefSeq" id="WP_044887983.1">
    <property type="nucleotide sequence ID" value="NZ_JYFN01000068.1"/>
</dbReference>
<dbReference type="InterPro" id="IPR019949">
    <property type="entry name" value="CmoO-like"/>
</dbReference>
<accession>A0A0D8B9X5</accession>
<dbReference type="NCBIfam" id="TIGR03558">
    <property type="entry name" value="oxido_grp_1"/>
    <property type="match status" value="1"/>
</dbReference>
<dbReference type="PATRIC" id="fig|1502723.3.peg.5937"/>
<keyword evidence="4" id="KW-1185">Reference proteome</keyword>
<gene>
    <name evidence="3" type="ORF">FF36_05513</name>
</gene>
<dbReference type="SUPFAM" id="SSF51679">
    <property type="entry name" value="Bacterial luciferase-like"/>
    <property type="match status" value="1"/>
</dbReference>
<dbReference type="GO" id="GO:0016705">
    <property type="term" value="F:oxidoreductase activity, acting on paired donors, with incorporation or reduction of molecular oxygen"/>
    <property type="evidence" value="ECO:0007669"/>
    <property type="project" value="InterPro"/>
</dbReference>
<protein>
    <submittedName>
        <fullName evidence="3">Luciferase family oxidoreductase, group 1</fullName>
    </submittedName>
</protein>
<dbReference type="PANTHER" id="PTHR30137:SF6">
    <property type="entry name" value="LUCIFERASE-LIKE MONOOXYGENASE"/>
    <property type="match status" value="1"/>
</dbReference>